<reference evidence="8" key="1">
    <citation type="journal article" date="2021" name="Nat. Commun.">
        <title>Genetic determinants of endophytism in the Arabidopsis root mycobiome.</title>
        <authorList>
            <person name="Mesny F."/>
            <person name="Miyauchi S."/>
            <person name="Thiergart T."/>
            <person name="Pickel B."/>
            <person name="Atanasova L."/>
            <person name="Karlsson M."/>
            <person name="Huettel B."/>
            <person name="Barry K.W."/>
            <person name="Haridas S."/>
            <person name="Chen C."/>
            <person name="Bauer D."/>
            <person name="Andreopoulos W."/>
            <person name="Pangilinan J."/>
            <person name="LaButti K."/>
            <person name="Riley R."/>
            <person name="Lipzen A."/>
            <person name="Clum A."/>
            <person name="Drula E."/>
            <person name="Henrissat B."/>
            <person name="Kohler A."/>
            <person name="Grigoriev I.V."/>
            <person name="Martin F.M."/>
            <person name="Hacquard S."/>
        </authorList>
    </citation>
    <scope>NUCLEOTIDE SEQUENCE</scope>
    <source>
        <strain evidence="8">MPI-CAGE-AT-0016</strain>
    </source>
</reference>
<dbReference type="SUPFAM" id="SSF144083">
    <property type="entry name" value="Magnesium transport protein CorA, transmembrane region"/>
    <property type="match status" value="1"/>
</dbReference>
<evidence type="ECO:0000256" key="1">
    <source>
        <dbReference type="ARBA" id="ARBA00004141"/>
    </source>
</evidence>
<dbReference type="OrthoDB" id="3561681at2759"/>
<dbReference type="GO" id="GO:0046873">
    <property type="term" value="F:metal ion transmembrane transporter activity"/>
    <property type="evidence" value="ECO:0007669"/>
    <property type="project" value="InterPro"/>
</dbReference>
<evidence type="ECO:0000256" key="2">
    <source>
        <dbReference type="ARBA" id="ARBA00022692"/>
    </source>
</evidence>
<dbReference type="Gene3D" id="1.20.58.340">
    <property type="entry name" value="Magnesium transport protein CorA, transmembrane region"/>
    <property type="match status" value="1"/>
</dbReference>
<dbReference type="EMBL" id="JAGPXD010000003">
    <property type="protein sequence ID" value="KAH7363133.1"/>
    <property type="molecule type" value="Genomic_DNA"/>
</dbReference>
<feature type="transmembrane region" description="Helical" evidence="7">
    <location>
        <begin position="429"/>
        <end position="451"/>
    </location>
</feature>
<evidence type="ECO:0000256" key="7">
    <source>
        <dbReference type="SAM" id="Phobius"/>
    </source>
</evidence>
<feature type="region of interest" description="Disordered" evidence="6">
    <location>
        <begin position="31"/>
        <end position="56"/>
    </location>
</feature>
<sequence>MSWLQQRADISDVSWKCLGFKPQTGCGFSIERGTDKSLDSRQSEKQTTHHGRRMEGMAERASAHHLNLILGGRVVRPWGHDPMILSQLPWSQPIFSLIAKRFMVHSKILTAINRNTSCLFSHTETTWAVEPDKPPVRAWIYNCRTSALWPGDMALSVTFLPDSGTTHAVLFGCDQVTPDGYDADMTLGDIITSRLSNSDTAFAHPMLLPTVFADMERNRQIELVRDETAKLGERILKLASPTTDGGFTTRSAARKSDTSEKKEESSVMIWLGISKLRNGLEDWQRQLHQMIEHVDELNEGVFAVEDATKSGHHQTTRDEVAKTNAQLARQEGARIRVRLQELVDEYDQYIRECTHIMDGMSLATQLELSSVSHMDSQVNLEVAQLTRRDGNLMKSIATLGMIFLPATFVTAFFSMGFFDWGDETMSRYIWVYVVAALATTFLTVALFYCLIIRKWKRPPPPGTA</sequence>
<evidence type="ECO:0000256" key="6">
    <source>
        <dbReference type="SAM" id="MobiDB-lite"/>
    </source>
</evidence>
<comment type="subcellular location">
    <subcellularLocation>
        <location evidence="1">Membrane</location>
        <topology evidence="1">Multi-pass membrane protein</topology>
    </subcellularLocation>
</comment>
<evidence type="ECO:0000256" key="4">
    <source>
        <dbReference type="ARBA" id="ARBA00023136"/>
    </source>
</evidence>
<dbReference type="InterPro" id="IPR045863">
    <property type="entry name" value="CorA_TM1_TM2"/>
</dbReference>
<proteinExistence type="predicted"/>
<comment type="caution">
    <text evidence="8">The sequence shown here is derived from an EMBL/GenBank/DDBJ whole genome shotgun (WGS) entry which is preliminary data.</text>
</comment>
<dbReference type="InterPro" id="IPR002523">
    <property type="entry name" value="MgTranspt_CorA/ZnTranspt_ZntB"/>
</dbReference>
<dbReference type="Pfam" id="PF01544">
    <property type="entry name" value="CorA"/>
    <property type="match status" value="1"/>
</dbReference>
<dbReference type="Proteomes" id="UP000813385">
    <property type="component" value="Unassembled WGS sequence"/>
</dbReference>
<feature type="compositionally biased region" description="Basic and acidic residues" evidence="6">
    <location>
        <begin position="32"/>
        <end position="56"/>
    </location>
</feature>
<dbReference type="GO" id="GO:0016020">
    <property type="term" value="C:membrane"/>
    <property type="evidence" value="ECO:0007669"/>
    <property type="project" value="UniProtKB-SubCell"/>
</dbReference>
<keyword evidence="4 7" id="KW-0472">Membrane</keyword>
<evidence type="ECO:0000256" key="3">
    <source>
        <dbReference type="ARBA" id="ARBA00022989"/>
    </source>
</evidence>
<keyword evidence="5" id="KW-0175">Coiled coil</keyword>
<evidence type="ECO:0000313" key="9">
    <source>
        <dbReference type="Proteomes" id="UP000813385"/>
    </source>
</evidence>
<organism evidence="8 9">
    <name type="scientific">Plectosphaerella cucumerina</name>
    <dbReference type="NCBI Taxonomy" id="40658"/>
    <lineage>
        <taxon>Eukaryota</taxon>
        <taxon>Fungi</taxon>
        <taxon>Dikarya</taxon>
        <taxon>Ascomycota</taxon>
        <taxon>Pezizomycotina</taxon>
        <taxon>Sordariomycetes</taxon>
        <taxon>Hypocreomycetidae</taxon>
        <taxon>Glomerellales</taxon>
        <taxon>Plectosphaerellaceae</taxon>
        <taxon>Plectosphaerella</taxon>
    </lineage>
</organism>
<accession>A0A8K0X557</accession>
<protein>
    <submittedName>
        <fullName evidence="8">Uncharacterized protein</fullName>
    </submittedName>
</protein>
<keyword evidence="9" id="KW-1185">Reference proteome</keyword>
<keyword evidence="3 7" id="KW-1133">Transmembrane helix</keyword>
<evidence type="ECO:0000256" key="5">
    <source>
        <dbReference type="SAM" id="Coils"/>
    </source>
</evidence>
<feature type="coiled-coil region" evidence="5">
    <location>
        <begin position="273"/>
        <end position="300"/>
    </location>
</feature>
<keyword evidence="2 7" id="KW-0812">Transmembrane</keyword>
<evidence type="ECO:0000313" key="8">
    <source>
        <dbReference type="EMBL" id="KAH7363133.1"/>
    </source>
</evidence>
<dbReference type="AlphaFoldDB" id="A0A8K0X557"/>
<feature type="transmembrane region" description="Helical" evidence="7">
    <location>
        <begin position="396"/>
        <end position="417"/>
    </location>
</feature>
<name>A0A8K0X557_9PEZI</name>
<gene>
    <name evidence="8" type="ORF">B0T11DRAFT_353260</name>
</gene>